<dbReference type="RefSeq" id="WP_136533139.1">
    <property type="nucleotide sequence ID" value="NZ_STGY01000009.1"/>
</dbReference>
<proteinExistence type="predicted"/>
<name>A0A4S8QF21_9ACTN</name>
<keyword evidence="2" id="KW-0732">Signal</keyword>
<dbReference type="Proteomes" id="UP000308760">
    <property type="component" value="Unassembled WGS sequence"/>
</dbReference>
<dbReference type="OrthoDB" id="3403621at2"/>
<gene>
    <name evidence="3" type="ORF">FAB82_03375</name>
</gene>
<evidence type="ECO:0000313" key="3">
    <source>
        <dbReference type="EMBL" id="THV43008.1"/>
    </source>
</evidence>
<organism evidence="3 4">
    <name type="scientific">Glycomyces buryatensis</name>
    <dbReference type="NCBI Taxonomy" id="2570927"/>
    <lineage>
        <taxon>Bacteria</taxon>
        <taxon>Bacillati</taxon>
        <taxon>Actinomycetota</taxon>
        <taxon>Actinomycetes</taxon>
        <taxon>Glycomycetales</taxon>
        <taxon>Glycomycetaceae</taxon>
        <taxon>Glycomyces</taxon>
    </lineage>
</organism>
<evidence type="ECO:0000256" key="2">
    <source>
        <dbReference type="SAM" id="SignalP"/>
    </source>
</evidence>
<dbReference type="PROSITE" id="PS51257">
    <property type="entry name" value="PROKAR_LIPOPROTEIN"/>
    <property type="match status" value="1"/>
</dbReference>
<evidence type="ECO:0000256" key="1">
    <source>
        <dbReference type="SAM" id="MobiDB-lite"/>
    </source>
</evidence>
<reference evidence="4" key="1">
    <citation type="submission" date="2019-04" db="EMBL/GenBank/DDBJ databases">
        <title>Nocardioides xinjiangensis sp. nov.</title>
        <authorList>
            <person name="Liu S."/>
        </authorList>
    </citation>
    <scope>NUCLEOTIDE SEQUENCE [LARGE SCALE GENOMIC DNA]</scope>
    <source>
        <strain evidence="4">18</strain>
    </source>
</reference>
<dbReference type="AlphaFoldDB" id="A0A4S8QF21"/>
<feature type="signal peptide" evidence="2">
    <location>
        <begin position="1"/>
        <end position="18"/>
    </location>
</feature>
<protein>
    <submittedName>
        <fullName evidence="3">Uncharacterized protein</fullName>
    </submittedName>
</protein>
<reference evidence="3 4" key="2">
    <citation type="submission" date="2019-05" db="EMBL/GenBank/DDBJ databases">
        <title>Glycomyces buryatensis sp. nov.</title>
        <authorList>
            <person name="Nikitina E."/>
        </authorList>
    </citation>
    <scope>NUCLEOTIDE SEQUENCE [LARGE SCALE GENOMIC DNA]</scope>
    <source>
        <strain evidence="3 4">18</strain>
    </source>
</reference>
<accession>A0A4S8QF21</accession>
<keyword evidence="4" id="KW-1185">Reference proteome</keyword>
<comment type="caution">
    <text evidence="3">The sequence shown here is derived from an EMBL/GenBank/DDBJ whole genome shotgun (WGS) entry which is preliminary data.</text>
</comment>
<sequence>MTRWNRALSALVAVGALAATGACTLFGGEGDDSPAPGGEDAITDEAGLAELINENNRLIAEVNDVEVRLEQDCLEDQGFHVHDRYKLFTWEATDQGRLVVDYPYADFLPDADTASEWGFGAWAGTDEAYGSAEADEYYDAVLGEDNTEPEIDNSAWDALPIEEQQDWSRAYYGDAYEQIQEGADGMNPFGGETAGSPPKPGGCQLEMIEALYGEPEQVERTEGDDGQGGTTWQWGPQNPLDAADWDAMYDDYRTRAADPEQSFSDCLFEHDLGEWEFDESGRLPIWDYFTWVYNAESPQFAEETGESLGTPPLPEDLPEDFDGRKAFEIETAVGFTDCGESTGFREAAKAAWDGIQLDYYLSVEQELFSYQEAMNDLLLKAQELVDA</sequence>
<feature type="chain" id="PRO_5020809703" evidence="2">
    <location>
        <begin position="19"/>
        <end position="387"/>
    </location>
</feature>
<dbReference type="EMBL" id="STGY01000009">
    <property type="protein sequence ID" value="THV43008.1"/>
    <property type="molecule type" value="Genomic_DNA"/>
</dbReference>
<evidence type="ECO:0000313" key="4">
    <source>
        <dbReference type="Proteomes" id="UP000308760"/>
    </source>
</evidence>
<feature type="region of interest" description="Disordered" evidence="1">
    <location>
        <begin position="219"/>
        <end position="238"/>
    </location>
</feature>